<proteinExistence type="predicted"/>
<name>A0A9W4UB30_9PLEO</name>
<dbReference type="Proteomes" id="UP001152607">
    <property type="component" value="Unassembled WGS sequence"/>
</dbReference>
<feature type="region of interest" description="Disordered" evidence="1">
    <location>
        <begin position="346"/>
        <end position="386"/>
    </location>
</feature>
<feature type="compositionally biased region" description="Low complexity" evidence="1">
    <location>
        <begin position="566"/>
        <end position="578"/>
    </location>
</feature>
<comment type="caution">
    <text evidence="2">The sequence shown here is derived from an EMBL/GenBank/DDBJ whole genome shotgun (WGS) entry which is preliminary data.</text>
</comment>
<feature type="compositionally biased region" description="Polar residues" evidence="1">
    <location>
        <begin position="460"/>
        <end position="491"/>
    </location>
</feature>
<feature type="compositionally biased region" description="Basic and acidic residues" evidence="1">
    <location>
        <begin position="262"/>
        <end position="271"/>
    </location>
</feature>
<evidence type="ECO:0000313" key="3">
    <source>
        <dbReference type="Proteomes" id="UP001152607"/>
    </source>
</evidence>
<feature type="region of interest" description="Disordered" evidence="1">
    <location>
        <begin position="180"/>
        <end position="272"/>
    </location>
</feature>
<dbReference type="AlphaFoldDB" id="A0A9W4UB30"/>
<dbReference type="OrthoDB" id="3794317at2759"/>
<protein>
    <submittedName>
        <fullName evidence="2">Uncharacterized protein</fullName>
    </submittedName>
</protein>
<feature type="compositionally biased region" description="Low complexity" evidence="1">
    <location>
        <begin position="19"/>
        <end position="28"/>
    </location>
</feature>
<dbReference type="EMBL" id="CAOQHR010000003">
    <property type="protein sequence ID" value="CAI6332770.1"/>
    <property type="molecule type" value="Genomic_DNA"/>
</dbReference>
<sequence length="643" mass="71094">MSQPHTLFSDATIDPFLLSDSDQSYSQSDYEELFPPDGESPLSSLTDNGIFDGLDFALDDSSTPPTGSSRSSSTSPGDFSDFKFDHKNISTEAFNNNSNNIPVYPVSPCSHAPDPYPFLSQRQQQILQQPSLLYQHSIPPTPLIRQTPHNNISNPQRPLHVRSYTHNQQPSFHRQDQYDFTPVPIHQPQPRRRSLSHGDAQRLAEHMTPTFFRLQMTRDRSPVPARSRSGRGPPKRPRATPYQQQPQQQHTSYPRYISPHSGPDERSREEAQIPSLGGAVDAKNASLQNVYHPPPPHHQSTNTTIHTPALTTTPSFPATNNYNSPSHHHSAAKTCRESTNELHELHTASPPSHCSIPLQITGSSHTSSPPHRNPAQQDIKKQENGEKEEMPPFLMTHMPRAEQVGKSPRIIEIGAMAVVNRRHHHHHHIPQLHQDPQLGINSPPTIPVSRDDEAREARYASSSTYREPPGNAQNMPANTVRNTPSPITKSAGTATRELELARLRIVELEKLLELDIDGTEKKPALVHSDDNNNNNNDSLLRLAVPTSTISPTNLETAGHKENAGGSISPLPLPSSSSSQTPVPDIAGDEYNDISIDIPMTTTTMSYKDPPPRKQSVLEAPSRSMISSGFDDDEDGFGGLFGGE</sequence>
<feature type="region of interest" description="Disordered" evidence="1">
    <location>
        <begin position="287"/>
        <end position="307"/>
    </location>
</feature>
<feature type="compositionally biased region" description="Polar residues" evidence="1">
    <location>
        <begin position="358"/>
        <end position="376"/>
    </location>
</feature>
<feature type="region of interest" description="Disordered" evidence="1">
    <location>
        <begin position="550"/>
        <end position="643"/>
    </location>
</feature>
<reference evidence="2" key="1">
    <citation type="submission" date="2023-01" db="EMBL/GenBank/DDBJ databases">
        <authorList>
            <person name="Van Ghelder C."/>
            <person name="Rancurel C."/>
        </authorList>
    </citation>
    <scope>NUCLEOTIDE SEQUENCE</scope>
    <source>
        <strain evidence="2">CNCM I-4278</strain>
    </source>
</reference>
<feature type="region of interest" description="Disordered" evidence="1">
    <location>
        <begin position="19"/>
        <end position="79"/>
    </location>
</feature>
<keyword evidence="3" id="KW-1185">Reference proteome</keyword>
<feature type="compositionally biased region" description="Low complexity" evidence="1">
    <location>
        <begin position="59"/>
        <end position="79"/>
    </location>
</feature>
<feature type="region of interest" description="Disordered" evidence="1">
    <location>
        <begin position="422"/>
        <end position="491"/>
    </location>
</feature>
<evidence type="ECO:0000256" key="1">
    <source>
        <dbReference type="SAM" id="MobiDB-lite"/>
    </source>
</evidence>
<feature type="compositionally biased region" description="Low complexity" evidence="1">
    <location>
        <begin position="222"/>
        <end position="232"/>
    </location>
</feature>
<organism evidence="2 3">
    <name type="scientific">Periconia digitata</name>
    <dbReference type="NCBI Taxonomy" id="1303443"/>
    <lineage>
        <taxon>Eukaryota</taxon>
        <taxon>Fungi</taxon>
        <taxon>Dikarya</taxon>
        <taxon>Ascomycota</taxon>
        <taxon>Pezizomycotina</taxon>
        <taxon>Dothideomycetes</taxon>
        <taxon>Pleosporomycetidae</taxon>
        <taxon>Pleosporales</taxon>
        <taxon>Massarineae</taxon>
        <taxon>Periconiaceae</taxon>
        <taxon>Periconia</taxon>
    </lineage>
</organism>
<evidence type="ECO:0000313" key="2">
    <source>
        <dbReference type="EMBL" id="CAI6332770.1"/>
    </source>
</evidence>
<feature type="compositionally biased region" description="Basic and acidic residues" evidence="1">
    <location>
        <begin position="449"/>
        <end position="458"/>
    </location>
</feature>
<gene>
    <name evidence="2" type="ORF">PDIGIT_LOCUS5800</name>
</gene>
<accession>A0A9W4UB30</accession>